<evidence type="ECO:0000313" key="3">
    <source>
        <dbReference type="Proteomes" id="UP000284706"/>
    </source>
</evidence>
<comment type="caution">
    <text evidence="2">The sequence shown here is derived from an EMBL/GenBank/DDBJ whole genome shotgun (WGS) entry which is preliminary data.</text>
</comment>
<protein>
    <submittedName>
        <fullName evidence="2">Uncharacterized protein</fullName>
    </submittedName>
</protein>
<evidence type="ECO:0000313" key="2">
    <source>
        <dbReference type="EMBL" id="PPR06736.1"/>
    </source>
</evidence>
<name>A0A409YUP2_9AGAR</name>
<organism evidence="2 3">
    <name type="scientific">Gymnopilus dilepis</name>
    <dbReference type="NCBI Taxonomy" id="231916"/>
    <lineage>
        <taxon>Eukaryota</taxon>
        <taxon>Fungi</taxon>
        <taxon>Dikarya</taxon>
        <taxon>Basidiomycota</taxon>
        <taxon>Agaricomycotina</taxon>
        <taxon>Agaricomycetes</taxon>
        <taxon>Agaricomycetidae</taxon>
        <taxon>Agaricales</taxon>
        <taxon>Agaricineae</taxon>
        <taxon>Hymenogastraceae</taxon>
        <taxon>Gymnopilus</taxon>
    </lineage>
</organism>
<sequence length="48" mass="5086">MLLSTPCTEKHPILPLDPALSTTPHIPLPTTANPLSPPLLPFASSFPL</sequence>
<evidence type="ECO:0000256" key="1">
    <source>
        <dbReference type="SAM" id="MobiDB-lite"/>
    </source>
</evidence>
<dbReference type="Proteomes" id="UP000284706">
    <property type="component" value="Unassembled WGS sequence"/>
</dbReference>
<keyword evidence="3" id="KW-1185">Reference proteome</keyword>
<dbReference type="AlphaFoldDB" id="A0A409YUP2"/>
<dbReference type="EMBL" id="NHYE01000251">
    <property type="protein sequence ID" value="PPR06736.1"/>
    <property type="molecule type" value="Genomic_DNA"/>
</dbReference>
<proteinExistence type="predicted"/>
<feature type="region of interest" description="Disordered" evidence="1">
    <location>
        <begin position="1"/>
        <end position="48"/>
    </location>
</feature>
<accession>A0A409YUP2</accession>
<dbReference type="InParanoid" id="A0A409YUP2"/>
<gene>
    <name evidence="2" type="ORF">CVT26_001342</name>
</gene>
<reference evidence="2 3" key="1">
    <citation type="journal article" date="2018" name="Evol. Lett.">
        <title>Horizontal gene cluster transfer increased hallucinogenic mushroom diversity.</title>
        <authorList>
            <person name="Reynolds H.T."/>
            <person name="Vijayakumar V."/>
            <person name="Gluck-Thaler E."/>
            <person name="Korotkin H.B."/>
            <person name="Matheny P.B."/>
            <person name="Slot J.C."/>
        </authorList>
    </citation>
    <scope>NUCLEOTIDE SEQUENCE [LARGE SCALE GENOMIC DNA]</scope>
    <source>
        <strain evidence="2 3">SRW20</strain>
    </source>
</reference>